<dbReference type="GO" id="GO:0016787">
    <property type="term" value="F:hydrolase activity"/>
    <property type="evidence" value="ECO:0007669"/>
    <property type="project" value="UniProtKB-KW"/>
</dbReference>
<dbReference type="PANTHER" id="PTHR43433">
    <property type="entry name" value="HYDROLASE, ALPHA/BETA FOLD FAMILY PROTEIN"/>
    <property type="match status" value="1"/>
</dbReference>
<accession>A0A3E1QAA4</accession>
<dbReference type="Proteomes" id="UP000261082">
    <property type="component" value="Unassembled WGS sequence"/>
</dbReference>
<gene>
    <name evidence="2" type="ORF">DZ858_02970</name>
</gene>
<comment type="caution">
    <text evidence="2">The sequence shown here is derived from an EMBL/GenBank/DDBJ whole genome shotgun (WGS) entry which is preliminary data.</text>
</comment>
<evidence type="ECO:0000259" key="1">
    <source>
        <dbReference type="Pfam" id="PF00561"/>
    </source>
</evidence>
<dbReference type="InterPro" id="IPR050471">
    <property type="entry name" value="AB_hydrolase"/>
</dbReference>
<dbReference type="RefSeq" id="WP_117158055.1">
    <property type="nucleotide sequence ID" value="NZ_QVID01000001.1"/>
</dbReference>
<dbReference type="EMBL" id="QVID01000001">
    <property type="protein sequence ID" value="RFN59057.1"/>
    <property type="molecule type" value="Genomic_DNA"/>
</dbReference>
<organism evidence="2 3">
    <name type="scientific">Marixanthomonas ophiurae</name>
    <dbReference type="NCBI Taxonomy" id="387659"/>
    <lineage>
        <taxon>Bacteria</taxon>
        <taxon>Pseudomonadati</taxon>
        <taxon>Bacteroidota</taxon>
        <taxon>Flavobacteriia</taxon>
        <taxon>Flavobacteriales</taxon>
        <taxon>Flavobacteriaceae</taxon>
        <taxon>Marixanthomonas</taxon>
    </lineage>
</organism>
<feature type="domain" description="AB hydrolase-1" evidence="1">
    <location>
        <begin position="7"/>
        <end position="118"/>
    </location>
</feature>
<proteinExistence type="predicted"/>
<evidence type="ECO:0000313" key="2">
    <source>
        <dbReference type="EMBL" id="RFN59057.1"/>
    </source>
</evidence>
<dbReference type="AlphaFoldDB" id="A0A3E1QAA4"/>
<name>A0A3E1QAA4_9FLAO</name>
<dbReference type="Gene3D" id="3.40.50.1820">
    <property type="entry name" value="alpha/beta hydrolase"/>
    <property type="match status" value="1"/>
</dbReference>
<sequence length="232" mass="26087">MKKKTDLLLLHGALGSQTQFTRLKKLLEPYFQVHTFNFSGHGNKPTDKGFSMKLFQEDVLRFMKDNSLASASIFGYSMGGYVALKLAIEYPEKVQKVMTLGTKVQWDPETAEKEVRLLNPEKMVEKIPQFVEVLKKEHGSATWKHLVTKTATMMHGLGNGKAINSESFKTINSEVLVCLGTEDTMVSKKESEQLADTLSNGTFLEIEGFKHPIGQVDQDRLSETMVSYFLEG</sequence>
<dbReference type="InterPro" id="IPR029058">
    <property type="entry name" value="AB_hydrolase_fold"/>
</dbReference>
<dbReference type="PANTHER" id="PTHR43433:SF5">
    <property type="entry name" value="AB HYDROLASE-1 DOMAIN-CONTAINING PROTEIN"/>
    <property type="match status" value="1"/>
</dbReference>
<reference evidence="2 3" key="1">
    <citation type="journal article" date="2007" name="Int. J. Syst. Evol. Microbiol.">
        <title>Marixanthomonas ophiurae gen. nov., sp. nov., a marine bacterium of the family Flavobacteriaceae isolated from a deep-sea brittle star.</title>
        <authorList>
            <person name="Romanenko L.A."/>
            <person name="Uchino M."/>
            <person name="Frolova G.M."/>
            <person name="Mikhailov V.V."/>
        </authorList>
    </citation>
    <scope>NUCLEOTIDE SEQUENCE [LARGE SCALE GENOMIC DNA]</scope>
    <source>
        <strain evidence="2 3">KMM 3046</strain>
    </source>
</reference>
<dbReference type="SUPFAM" id="SSF53474">
    <property type="entry name" value="alpha/beta-Hydrolases"/>
    <property type="match status" value="1"/>
</dbReference>
<dbReference type="InterPro" id="IPR000073">
    <property type="entry name" value="AB_hydrolase_1"/>
</dbReference>
<keyword evidence="2" id="KW-0378">Hydrolase</keyword>
<dbReference type="Pfam" id="PF00561">
    <property type="entry name" value="Abhydrolase_1"/>
    <property type="match status" value="1"/>
</dbReference>
<evidence type="ECO:0000313" key="3">
    <source>
        <dbReference type="Proteomes" id="UP000261082"/>
    </source>
</evidence>
<keyword evidence="3" id="KW-1185">Reference proteome</keyword>
<dbReference type="OrthoDB" id="9791779at2"/>
<protein>
    <submittedName>
        <fullName evidence="2">Alpha/beta fold hydrolase</fullName>
    </submittedName>
</protein>